<protein>
    <submittedName>
        <fullName evidence="2">Uncharacterized protein</fullName>
    </submittedName>
</protein>
<dbReference type="AlphaFoldDB" id="A0AAV7TLU2"/>
<evidence type="ECO:0000313" key="2">
    <source>
        <dbReference type="EMBL" id="KAJ1177604.1"/>
    </source>
</evidence>
<dbReference type="EMBL" id="JANPWB010000006">
    <property type="protein sequence ID" value="KAJ1177604.1"/>
    <property type="molecule type" value="Genomic_DNA"/>
</dbReference>
<proteinExistence type="predicted"/>
<gene>
    <name evidence="2" type="ORF">NDU88_002857</name>
</gene>
<keyword evidence="3" id="KW-1185">Reference proteome</keyword>
<evidence type="ECO:0000313" key="3">
    <source>
        <dbReference type="Proteomes" id="UP001066276"/>
    </source>
</evidence>
<dbReference type="Proteomes" id="UP001066276">
    <property type="component" value="Chromosome 3_2"/>
</dbReference>
<feature type="region of interest" description="Disordered" evidence="1">
    <location>
        <begin position="14"/>
        <end position="38"/>
    </location>
</feature>
<comment type="caution">
    <text evidence="2">The sequence shown here is derived from an EMBL/GenBank/DDBJ whole genome shotgun (WGS) entry which is preliminary data.</text>
</comment>
<name>A0AAV7TLU2_PLEWA</name>
<organism evidence="2 3">
    <name type="scientific">Pleurodeles waltl</name>
    <name type="common">Iberian ribbed newt</name>
    <dbReference type="NCBI Taxonomy" id="8319"/>
    <lineage>
        <taxon>Eukaryota</taxon>
        <taxon>Metazoa</taxon>
        <taxon>Chordata</taxon>
        <taxon>Craniata</taxon>
        <taxon>Vertebrata</taxon>
        <taxon>Euteleostomi</taxon>
        <taxon>Amphibia</taxon>
        <taxon>Batrachia</taxon>
        <taxon>Caudata</taxon>
        <taxon>Salamandroidea</taxon>
        <taxon>Salamandridae</taxon>
        <taxon>Pleurodelinae</taxon>
        <taxon>Pleurodeles</taxon>
    </lineage>
</organism>
<reference evidence="2" key="1">
    <citation type="journal article" date="2022" name="bioRxiv">
        <title>Sequencing and chromosome-scale assembly of the giantPleurodeles waltlgenome.</title>
        <authorList>
            <person name="Brown T."/>
            <person name="Elewa A."/>
            <person name="Iarovenko S."/>
            <person name="Subramanian E."/>
            <person name="Araus A.J."/>
            <person name="Petzold A."/>
            <person name="Susuki M."/>
            <person name="Suzuki K.-i.T."/>
            <person name="Hayashi T."/>
            <person name="Toyoda A."/>
            <person name="Oliveira C."/>
            <person name="Osipova E."/>
            <person name="Leigh N.D."/>
            <person name="Simon A."/>
            <person name="Yun M.H."/>
        </authorList>
    </citation>
    <scope>NUCLEOTIDE SEQUENCE</scope>
    <source>
        <strain evidence="2">20211129_DDA</strain>
        <tissue evidence="2">Liver</tissue>
    </source>
</reference>
<evidence type="ECO:0000256" key="1">
    <source>
        <dbReference type="SAM" id="MobiDB-lite"/>
    </source>
</evidence>
<sequence length="127" mass="13936">MGLCCRGIERGARGPVGITRKTRPDDSNRINPPHQRAKKRERCCLDVFAARTASQIWTRTSEAPGLFSLPLVDEDLRLARKSGNIPWAGAGVKTIACSSGAAGLRPPPLEWRSPYNGMWIRLSPSLL</sequence>
<accession>A0AAV7TLU2</accession>